<keyword evidence="6 11" id="KW-1133">Transmembrane helix</keyword>
<comment type="subcellular location">
    <subcellularLocation>
        <location evidence="1">Cell membrane</location>
        <topology evidence="1">Multi-pass membrane protein</topology>
    </subcellularLocation>
</comment>
<evidence type="ECO:0000313" key="15">
    <source>
        <dbReference type="Proteomes" id="UP000008820"/>
    </source>
</evidence>
<gene>
    <name evidence="14" type="primary">5574214</name>
</gene>
<evidence type="ECO:0000256" key="11">
    <source>
        <dbReference type="SAM" id="Phobius"/>
    </source>
</evidence>
<evidence type="ECO:0000256" key="4">
    <source>
        <dbReference type="ARBA" id="ARBA00022692"/>
    </source>
</evidence>
<keyword evidence="10" id="KW-0807">Transducer</keyword>
<accession>A0A6I8U5M3</accession>
<name>A0A6I8U5M3_AEDAE</name>
<dbReference type="EnsemblMetazoa" id="AAEL024525-RE">
    <property type="protein sequence ID" value="AAEL024525-PE"/>
    <property type="gene ID" value="AAEL024525"/>
</dbReference>
<evidence type="ECO:0000256" key="10">
    <source>
        <dbReference type="ARBA" id="ARBA00023224"/>
    </source>
</evidence>
<dbReference type="PANTHER" id="PTHR47154">
    <property type="entry name" value="G-PROTEIN COUPLED RECEPTOR MTH-RELATED"/>
    <property type="match status" value="1"/>
</dbReference>
<evidence type="ECO:0000256" key="9">
    <source>
        <dbReference type="ARBA" id="ARBA00023170"/>
    </source>
</evidence>
<keyword evidence="7" id="KW-0297">G-protein coupled receptor</keyword>
<dbReference type="InterPro" id="IPR010596">
    <property type="entry name" value="Methuselah_N_dom"/>
</dbReference>
<keyword evidence="9" id="KW-0675">Receptor</keyword>
<dbReference type="Gene3D" id="2.170.180.11">
    <property type="entry name" value="Methuselah ectodomain, domain 2"/>
    <property type="match status" value="1"/>
</dbReference>
<dbReference type="Pfam" id="PF06652">
    <property type="entry name" value="Methuselah_N"/>
    <property type="match status" value="1"/>
</dbReference>
<dbReference type="EnsemblMetazoa" id="AAEL024525-RC">
    <property type="protein sequence ID" value="AAEL024525-PC"/>
    <property type="gene ID" value="AAEL024525"/>
</dbReference>
<dbReference type="InParanoid" id="A0A6I8U5M3"/>
<feature type="chain" id="PRO_5036178006" description="G-protein coupled receptors family 2 profile 2 domain-containing protein" evidence="12">
    <location>
        <begin position="25"/>
        <end position="543"/>
    </location>
</feature>
<feature type="transmembrane region" description="Helical" evidence="11">
    <location>
        <begin position="238"/>
        <end position="260"/>
    </location>
</feature>
<evidence type="ECO:0000256" key="1">
    <source>
        <dbReference type="ARBA" id="ARBA00004651"/>
    </source>
</evidence>
<dbReference type="EnsemblMetazoa" id="AAEL024525-RA">
    <property type="protein sequence ID" value="AAEL024525-PA"/>
    <property type="gene ID" value="AAEL024525"/>
</dbReference>
<feature type="transmembrane region" description="Helical" evidence="11">
    <location>
        <begin position="272"/>
        <end position="290"/>
    </location>
</feature>
<dbReference type="InterPro" id="IPR044860">
    <property type="entry name" value="Methusela_ecto_dom_1"/>
</dbReference>
<dbReference type="InterPro" id="IPR023311">
    <property type="entry name" value="Methusela_ecto_dom_2"/>
</dbReference>
<dbReference type="InterPro" id="IPR036272">
    <property type="entry name" value="Methuselah_N_sf"/>
</dbReference>
<reference evidence="14 15" key="1">
    <citation type="submission" date="2017-06" db="EMBL/GenBank/DDBJ databases">
        <title>Aedes aegypti genome working group (AGWG) sequencing and assembly.</title>
        <authorList>
            <consortium name="Aedes aegypti Genome Working Group (AGWG)"/>
            <person name="Matthews B.J."/>
        </authorList>
    </citation>
    <scope>NUCLEOTIDE SEQUENCE [LARGE SCALE GENOMIC DNA]</scope>
    <source>
        <strain evidence="14 15">LVP_AGWG</strain>
    </source>
</reference>
<feature type="domain" description="G-protein coupled receptors family 2 profile 2" evidence="13">
    <location>
        <begin position="202"/>
        <end position="465"/>
    </location>
</feature>
<feature type="signal peptide" evidence="12">
    <location>
        <begin position="1"/>
        <end position="24"/>
    </location>
</feature>
<evidence type="ECO:0000256" key="12">
    <source>
        <dbReference type="SAM" id="SignalP"/>
    </source>
</evidence>
<dbReference type="GO" id="GO:0005886">
    <property type="term" value="C:plasma membrane"/>
    <property type="evidence" value="ECO:0007669"/>
    <property type="project" value="UniProtKB-SubCell"/>
</dbReference>
<dbReference type="InterPro" id="IPR051384">
    <property type="entry name" value="Mth_GPCR"/>
</dbReference>
<dbReference type="PRINTS" id="PR00249">
    <property type="entry name" value="GPCRSECRETIN"/>
</dbReference>
<dbReference type="Gene3D" id="2.30.160.11">
    <property type="match status" value="1"/>
</dbReference>
<evidence type="ECO:0000256" key="8">
    <source>
        <dbReference type="ARBA" id="ARBA00023136"/>
    </source>
</evidence>
<keyword evidence="3" id="KW-1003">Cell membrane</keyword>
<organism evidence="14 15">
    <name type="scientific">Aedes aegypti</name>
    <name type="common">Yellowfever mosquito</name>
    <name type="synonym">Culex aegypti</name>
    <dbReference type="NCBI Taxonomy" id="7159"/>
    <lineage>
        <taxon>Eukaryota</taxon>
        <taxon>Metazoa</taxon>
        <taxon>Ecdysozoa</taxon>
        <taxon>Arthropoda</taxon>
        <taxon>Hexapoda</taxon>
        <taxon>Insecta</taxon>
        <taxon>Pterygota</taxon>
        <taxon>Neoptera</taxon>
        <taxon>Endopterygota</taxon>
        <taxon>Diptera</taxon>
        <taxon>Nematocera</taxon>
        <taxon>Culicoidea</taxon>
        <taxon>Culicidae</taxon>
        <taxon>Culicinae</taxon>
        <taxon>Aedini</taxon>
        <taxon>Aedes</taxon>
        <taxon>Stegomyia</taxon>
    </lineage>
</organism>
<evidence type="ECO:0000256" key="2">
    <source>
        <dbReference type="ARBA" id="ARBA00008979"/>
    </source>
</evidence>
<comment type="similarity">
    <text evidence="2">Belongs to the G-protein coupled receptor 2 family. Mth subfamily.</text>
</comment>
<dbReference type="AlphaFoldDB" id="A0A6I8U5M3"/>
<keyword evidence="5 12" id="KW-0732">Signal</keyword>
<evidence type="ECO:0000256" key="3">
    <source>
        <dbReference type="ARBA" id="ARBA00022475"/>
    </source>
</evidence>
<proteinExistence type="inferred from homology"/>
<dbReference type="OrthoDB" id="6134459at2759"/>
<sequence length="543" mass="62859">MKINAKYVCALLALFSVKHISCDSLPCDFIDSINITDGMRDVLGNIVHNNILYKPKYYRTIDYDYEDFSTKKFVNEYIRGCPCAVRLCVRMCCPQGTVMYDYQCLPTVNKLEVLVNTTLFNVQRNFEVVDLTENSMYGFLYGKPCESVYELNRADDIWSFARNGSIIHDSRLLTRNQFCLMQNNISQPVTPFVCFEPQEEFKYALYPIGMLLSVPFLLVTFFVYACIPELRNMHGKSLMCYVLGLAAGYTVLSLVQMGLFEGSSLHCKVSGYLVYFWFMVSFFWLNVMSFDIYWTFRGVRGAKSTERKKFALYSLYAWGCPLLLITISLIFDHTELIPPNFRPQIGVTRCFIIENKYVEFFYMYLPLLLLVFANMFFFVITAVRIIKIQRETSMVRRGDSKRHSKLDNDRDRFGLYLRLFIVMGVTWSLEVISWAVNNVAWIFYISDVCNCIQGFLIFMLFVWKQKIKRLIYKKFGIPLGEAETSLSSASTRTTTTTVTSSFNGSRMDKPLVTRVSLDHQVTAPPTPMVVDPLEKKLKLNQFG</sequence>
<evidence type="ECO:0000256" key="6">
    <source>
        <dbReference type="ARBA" id="ARBA00022989"/>
    </source>
</evidence>
<feature type="transmembrane region" description="Helical" evidence="11">
    <location>
        <begin position="361"/>
        <end position="386"/>
    </location>
</feature>
<dbReference type="GO" id="GO:0008528">
    <property type="term" value="F:G protein-coupled peptide receptor activity"/>
    <property type="evidence" value="ECO:0007669"/>
    <property type="project" value="TreeGrafter"/>
</dbReference>
<feature type="transmembrane region" description="Helical" evidence="11">
    <location>
        <begin position="203"/>
        <end position="226"/>
    </location>
</feature>
<feature type="transmembrane region" description="Helical" evidence="11">
    <location>
        <begin position="441"/>
        <end position="463"/>
    </location>
</feature>
<dbReference type="EnsemblMetazoa" id="AAEL024525-RF">
    <property type="protein sequence ID" value="AAEL024525-PF"/>
    <property type="gene ID" value="AAEL024525"/>
</dbReference>
<dbReference type="PANTHER" id="PTHR47154:SF2">
    <property type="entry name" value="G-PROTEIN COUPLED RECEPTOR MTH-RELATED"/>
    <property type="match status" value="1"/>
</dbReference>
<dbReference type="InterPro" id="IPR017981">
    <property type="entry name" value="GPCR_2-like_7TM"/>
</dbReference>
<feature type="transmembrane region" description="Helical" evidence="11">
    <location>
        <begin position="415"/>
        <end position="435"/>
    </location>
</feature>
<dbReference type="Proteomes" id="UP000008820">
    <property type="component" value="Chromosome 2"/>
</dbReference>
<evidence type="ECO:0000313" key="14">
    <source>
        <dbReference type="EnsemblMetazoa" id="AAEL024525-PF"/>
    </source>
</evidence>
<dbReference type="PROSITE" id="PS50261">
    <property type="entry name" value="G_PROTEIN_RECEP_F2_4"/>
    <property type="match status" value="1"/>
</dbReference>
<dbReference type="Gene3D" id="1.20.1070.10">
    <property type="entry name" value="Rhodopsin 7-helix transmembrane proteins"/>
    <property type="match status" value="1"/>
</dbReference>
<dbReference type="CDD" id="cd00251">
    <property type="entry name" value="Mth_Ecto"/>
    <property type="match status" value="1"/>
</dbReference>
<evidence type="ECO:0000256" key="5">
    <source>
        <dbReference type="ARBA" id="ARBA00022729"/>
    </source>
</evidence>
<dbReference type="SUPFAM" id="SSF63877">
    <property type="entry name" value="Methuselah ectodomain"/>
    <property type="match status" value="1"/>
</dbReference>
<dbReference type="CDD" id="cd15039">
    <property type="entry name" value="7tmB3_Methuselah-like"/>
    <property type="match status" value="1"/>
</dbReference>
<keyword evidence="4 11" id="KW-0812">Transmembrane</keyword>
<dbReference type="EnsemblMetazoa" id="AAEL024525-RB">
    <property type="protein sequence ID" value="AAEL024525-PB"/>
    <property type="gene ID" value="AAEL024525"/>
</dbReference>
<evidence type="ECO:0000259" key="13">
    <source>
        <dbReference type="PROSITE" id="PS50261"/>
    </source>
</evidence>
<dbReference type="Pfam" id="PF00002">
    <property type="entry name" value="7tm_2"/>
    <property type="match status" value="1"/>
</dbReference>
<dbReference type="GO" id="GO:0007166">
    <property type="term" value="P:cell surface receptor signaling pathway"/>
    <property type="evidence" value="ECO:0007669"/>
    <property type="project" value="InterPro"/>
</dbReference>
<reference evidence="14" key="2">
    <citation type="submission" date="2020-05" db="UniProtKB">
        <authorList>
            <consortium name="EnsemblMetazoa"/>
        </authorList>
    </citation>
    <scope>IDENTIFICATION</scope>
    <source>
        <strain evidence="14">LVP_AGWG</strain>
    </source>
</reference>
<keyword evidence="15" id="KW-1185">Reference proteome</keyword>
<dbReference type="InterPro" id="IPR000832">
    <property type="entry name" value="GPCR_2_secretin-like"/>
</dbReference>
<keyword evidence="8 11" id="KW-0472">Membrane</keyword>
<dbReference type="FunCoup" id="A0A6I8U5M3">
    <property type="interactions" value="105"/>
</dbReference>
<feature type="transmembrane region" description="Helical" evidence="11">
    <location>
        <begin position="310"/>
        <end position="331"/>
    </location>
</feature>
<evidence type="ECO:0000256" key="7">
    <source>
        <dbReference type="ARBA" id="ARBA00023040"/>
    </source>
</evidence>
<dbReference type="SUPFAM" id="SSF81321">
    <property type="entry name" value="Family A G protein-coupled receptor-like"/>
    <property type="match status" value="1"/>
</dbReference>
<protein>
    <recommendedName>
        <fullName evidence="13">G-protein coupled receptors family 2 profile 2 domain-containing protein</fullName>
    </recommendedName>
</protein>